<gene>
    <name evidence="7" type="ORF">M440DRAFT_1426146</name>
</gene>
<dbReference type="Gene3D" id="3.40.50.300">
    <property type="entry name" value="P-loop containing nucleotide triphosphate hydrolases"/>
    <property type="match status" value="1"/>
</dbReference>
<evidence type="ECO:0000256" key="1">
    <source>
        <dbReference type="ARBA" id="ARBA00022741"/>
    </source>
</evidence>
<reference evidence="7 8" key="1">
    <citation type="submission" date="2016-07" db="EMBL/GenBank/DDBJ databases">
        <title>Multiple horizontal gene transfer events from other fungi enriched the ability of initially mycotrophic Trichoderma (Ascomycota) to feed on dead plant biomass.</title>
        <authorList>
            <consortium name="DOE Joint Genome Institute"/>
            <person name="Aerts A."/>
            <person name="Atanasova L."/>
            <person name="Chenthamara K."/>
            <person name="Zhang J."/>
            <person name="Grujic M."/>
            <person name="Henrissat B."/>
            <person name="Kuo A."/>
            <person name="Salamov A."/>
            <person name="Lipzen A."/>
            <person name="Labutti K."/>
            <person name="Barry K."/>
            <person name="Miao Y."/>
            <person name="Rahimi M.J."/>
            <person name="Shen Q."/>
            <person name="Grigoriev I.V."/>
            <person name="Kubicek C.P."/>
            <person name="Druzhinina I.S."/>
        </authorList>
    </citation>
    <scope>NUCLEOTIDE SEQUENCE [LARGE SCALE GENOMIC DNA]</scope>
    <source>
        <strain evidence="7 8">ATCC 18648</strain>
    </source>
</reference>
<dbReference type="OrthoDB" id="4900297at2759"/>
<keyword evidence="8" id="KW-1185">Reference proteome</keyword>
<organism evidence="7 8">
    <name type="scientific">Trichoderma longibrachiatum ATCC 18648</name>
    <dbReference type="NCBI Taxonomy" id="983965"/>
    <lineage>
        <taxon>Eukaryota</taxon>
        <taxon>Fungi</taxon>
        <taxon>Dikarya</taxon>
        <taxon>Ascomycota</taxon>
        <taxon>Pezizomycotina</taxon>
        <taxon>Sordariomycetes</taxon>
        <taxon>Hypocreomycetidae</taxon>
        <taxon>Hypocreales</taxon>
        <taxon>Hypocreaceae</taxon>
        <taxon>Trichoderma</taxon>
    </lineage>
</organism>
<evidence type="ECO:0000256" key="3">
    <source>
        <dbReference type="ARBA" id="ARBA00022806"/>
    </source>
</evidence>
<dbReference type="PANTHER" id="PTHR43788">
    <property type="entry name" value="DNA2/NAM7 HELICASE FAMILY MEMBER"/>
    <property type="match status" value="1"/>
</dbReference>
<dbReference type="GO" id="GO:0043139">
    <property type="term" value="F:5'-3' DNA helicase activity"/>
    <property type="evidence" value="ECO:0007669"/>
    <property type="project" value="TreeGrafter"/>
</dbReference>
<dbReference type="Pfam" id="PF13087">
    <property type="entry name" value="AAA_12"/>
    <property type="match status" value="1"/>
</dbReference>
<dbReference type="PANTHER" id="PTHR43788:SF8">
    <property type="entry name" value="DNA-BINDING PROTEIN SMUBP-2"/>
    <property type="match status" value="1"/>
</dbReference>
<accession>A0A2T4BR68</accession>
<evidence type="ECO:0000256" key="2">
    <source>
        <dbReference type="ARBA" id="ARBA00022801"/>
    </source>
</evidence>
<dbReference type="InterPro" id="IPR050534">
    <property type="entry name" value="Coronavir_polyprotein_1ab"/>
</dbReference>
<keyword evidence="2" id="KW-0378">Hydrolase</keyword>
<dbReference type="EMBL" id="KZ679145">
    <property type="protein sequence ID" value="PTB71811.1"/>
    <property type="molecule type" value="Genomic_DNA"/>
</dbReference>
<proteinExistence type="predicted"/>
<feature type="domain" description="DNA2/NAM7 helicase-like C-terminal" evidence="6">
    <location>
        <begin position="160"/>
        <end position="277"/>
    </location>
</feature>
<evidence type="ECO:0000313" key="7">
    <source>
        <dbReference type="EMBL" id="PTB71811.1"/>
    </source>
</evidence>
<evidence type="ECO:0000259" key="6">
    <source>
        <dbReference type="Pfam" id="PF13087"/>
    </source>
</evidence>
<sequence length="369" mass="40537">MSQPKAPGAKAPPHAHYWKPCALEMRGWFFGGRGLGIQTAIQTVLYVHRESEATSWEGFTIEMPLGKNNEDDGFGVTQRYRSRPSPPIITKFEVRFPIGSRFIVQEISEGTLAKLPKTDKKMSLLEVHSEERPTVRGFGMPFANPGHPNELQLGCRRPLRSPRTHSKRNPDQVANALDFLADMVKTGRFKPADFAIITPYAANVGLTERLRERAEYAILLGMPPTATVDSFQGREAGIMVVIMGTTEEVGPGFTTDAHRLKVMLSRQRSGLLVFGDINVVETPEPAPGPASGRGGRGGRGGNYVVEHNGVRKLVRDGMLQQVLKGWKTAGRVIMLPPRPKAKSKATAVPSQQTRVQAGPSSLKWSAPDW</sequence>
<keyword evidence="1" id="KW-0547">Nucleotide-binding</keyword>
<protein>
    <recommendedName>
        <fullName evidence="6">DNA2/NAM7 helicase-like C-terminal domain-containing protein</fullName>
    </recommendedName>
</protein>
<dbReference type="GO" id="GO:0016787">
    <property type="term" value="F:hydrolase activity"/>
    <property type="evidence" value="ECO:0007669"/>
    <property type="project" value="UniProtKB-KW"/>
</dbReference>
<keyword evidence="4" id="KW-0067">ATP-binding</keyword>
<evidence type="ECO:0000256" key="5">
    <source>
        <dbReference type="SAM" id="MobiDB-lite"/>
    </source>
</evidence>
<evidence type="ECO:0000313" key="8">
    <source>
        <dbReference type="Proteomes" id="UP000240760"/>
    </source>
</evidence>
<dbReference type="Proteomes" id="UP000240760">
    <property type="component" value="Unassembled WGS sequence"/>
</dbReference>
<feature type="region of interest" description="Disordered" evidence="5">
    <location>
        <begin position="336"/>
        <end position="369"/>
    </location>
</feature>
<evidence type="ECO:0000256" key="4">
    <source>
        <dbReference type="ARBA" id="ARBA00022840"/>
    </source>
</evidence>
<dbReference type="AlphaFoldDB" id="A0A2T4BR68"/>
<name>A0A2T4BR68_TRILO</name>
<dbReference type="GO" id="GO:0005524">
    <property type="term" value="F:ATP binding"/>
    <property type="evidence" value="ECO:0007669"/>
    <property type="project" value="UniProtKB-KW"/>
</dbReference>
<keyword evidence="3" id="KW-0347">Helicase</keyword>
<dbReference type="InterPro" id="IPR041679">
    <property type="entry name" value="DNA2/NAM7-like_C"/>
</dbReference>
<feature type="compositionally biased region" description="Polar residues" evidence="5">
    <location>
        <begin position="348"/>
        <end position="363"/>
    </location>
</feature>
<dbReference type="SUPFAM" id="SSF52540">
    <property type="entry name" value="P-loop containing nucleoside triphosphate hydrolases"/>
    <property type="match status" value="1"/>
</dbReference>
<dbReference type="InterPro" id="IPR027417">
    <property type="entry name" value="P-loop_NTPase"/>
</dbReference>